<comment type="subcellular location">
    <subcellularLocation>
        <location evidence="2">Cytoplasm</location>
    </subcellularLocation>
    <subcellularLocation>
        <location evidence="1">Nucleus</location>
    </subcellularLocation>
</comment>
<proteinExistence type="inferred from homology"/>
<keyword evidence="10" id="KW-0539">Nucleus</keyword>
<keyword evidence="13" id="KW-1185">Reference proteome</keyword>
<reference evidence="12 13" key="1">
    <citation type="journal article" date="2020" name="J. Phycol.">
        <title>Comparative genome analysis reveals Cyanidiococcus gen. nov., a new extremophilic red algal genus sister to Cyanidioschyzon (Cyanidioschyzonaceae, Rhodophyta).</title>
        <authorList>
            <person name="Liu S.-L."/>
            <person name="Chiang Y.-R."/>
            <person name="Yoon H.S."/>
            <person name="Fu H.-Y."/>
        </authorList>
    </citation>
    <scope>NUCLEOTIDE SEQUENCE [LARGE SCALE GENOMIC DNA]</scope>
    <source>
        <strain evidence="12 13">THAL066</strain>
    </source>
</reference>
<dbReference type="InterPro" id="IPR037289">
    <property type="entry name" value="Elp2"/>
</dbReference>
<keyword evidence="9" id="KW-0677">Repeat</keyword>
<feature type="compositionally biased region" description="Basic and acidic residues" evidence="11">
    <location>
        <begin position="192"/>
        <end position="212"/>
    </location>
</feature>
<dbReference type="InterPro" id="IPR036322">
    <property type="entry name" value="WD40_repeat_dom_sf"/>
</dbReference>
<dbReference type="UniPathway" id="UPA00988"/>
<dbReference type="AlphaFoldDB" id="A0A7J7ID94"/>
<evidence type="ECO:0000256" key="11">
    <source>
        <dbReference type="SAM" id="MobiDB-lite"/>
    </source>
</evidence>
<comment type="similarity">
    <text evidence="4">Belongs to the WD repeat ELP2 family.</text>
</comment>
<gene>
    <name evidence="12" type="primary">ELP2</name>
    <name evidence="12" type="ORF">F1559_001604</name>
</gene>
<evidence type="ECO:0000256" key="10">
    <source>
        <dbReference type="ARBA" id="ARBA00023242"/>
    </source>
</evidence>
<keyword evidence="8" id="KW-0819">tRNA processing</keyword>
<feature type="region of interest" description="Disordered" evidence="11">
    <location>
        <begin position="188"/>
        <end position="212"/>
    </location>
</feature>
<protein>
    <recommendedName>
        <fullName evidence="5">Elongator complex protein 2</fullName>
    </recommendedName>
</protein>
<dbReference type="EMBL" id="VWRR01000018">
    <property type="protein sequence ID" value="KAF6000700.1"/>
    <property type="molecule type" value="Genomic_DNA"/>
</dbReference>
<comment type="pathway">
    <text evidence="3">tRNA modification; 5-methoxycarbonylmethyl-2-thiouridine-tRNA biosynthesis.</text>
</comment>
<sequence>MAIVGEQGHFYGFFSATYGEWADGSRIVFASTYTGALFQWQQKVGDSLWQSAVPMFTGHNRAVTDLDWQCSGGSVLATVSRDMTCRLFIREDAKSIPKWTEAGRPQVHGHEIFASKFVERNGLKLATAAEEKAIRLFDAPRTFLDILGPTIYSSLLGTQNGGKDRAKGASRMALSLTNQPIYDSVVTTSRSRVQDAKQESKSGELGGEKDGRIPFRTEAMLQQDTLWPESEQLFAHSNNLHCLASHSLDSGSFILASASVAKSRREAAIQLWIVKDSAYEWGTLNGHELTVTDMRFNQFQEGCTDRMFLLSVSRDRSWIVWDLSMQRMMTRKKSAHSRMILACAWLDWKRGLVATGGRDKCVHLWGISNFPESSPEAQHELLRTWRFSGAVTAMDARVIGSTQNVLIVGLENGALHALLVDVEPPFEATEILLPSNAKHGRAVTCVRFQPGPEGVFASSSEDSSVLVAHLRCS</sequence>
<evidence type="ECO:0000256" key="7">
    <source>
        <dbReference type="ARBA" id="ARBA00022574"/>
    </source>
</evidence>
<dbReference type="GO" id="GO:0005634">
    <property type="term" value="C:nucleus"/>
    <property type="evidence" value="ECO:0007669"/>
    <property type="project" value="UniProtKB-SubCell"/>
</dbReference>
<dbReference type="PANTHER" id="PTHR44111:SF1">
    <property type="entry name" value="ELONGATOR COMPLEX PROTEIN 2"/>
    <property type="match status" value="1"/>
</dbReference>
<evidence type="ECO:0000256" key="5">
    <source>
        <dbReference type="ARBA" id="ARBA00020267"/>
    </source>
</evidence>
<evidence type="ECO:0000313" key="12">
    <source>
        <dbReference type="EMBL" id="KAF6000700.1"/>
    </source>
</evidence>
<dbReference type="PANTHER" id="PTHR44111">
    <property type="entry name" value="ELONGATOR COMPLEX PROTEIN 2"/>
    <property type="match status" value="1"/>
</dbReference>
<dbReference type="GO" id="GO:0005737">
    <property type="term" value="C:cytoplasm"/>
    <property type="evidence" value="ECO:0007669"/>
    <property type="project" value="UniProtKB-SubCell"/>
</dbReference>
<accession>A0A7J7ID94</accession>
<evidence type="ECO:0000256" key="8">
    <source>
        <dbReference type="ARBA" id="ARBA00022694"/>
    </source>
</evidence>
<organism evidence="12 13">
    <name type="scientific">Cyanidiococcus yangmingshanensis</name>
    <dbReference type="NCBI Taxonomy" id="2690220"/>
    <lineage>
        <taxon>Eukaryota</taxon>
        <taxon>Rhodophyta</taxon>
        <taxon>Bangiophyceae</taxon>
        <taxon>Cyanidiales</taxon>
        <taxon>Cyanidiaceae</taxon>
        <taxon>Cyanidiococcus</taxon>
    </lineage>
</organism>
<evidence type="ECO:0000256" key="6">
    <source>
        <dbReference type="ARBA" id="ARBA00022490"/>
    </source>
</evidence>
<dbReference type="Gene3D" id="2.130.10.10">
    <property type="entry name" value="YVTN repeat-like/Quinoprotein amine dehydrogenase"/>
    <property type="match status" value="2"/>
</dbReference>
<dbReference type="SUPFAM" id="SSF50978">
    <property type="entry name" value="WD40 repeat-like"/>
    <property type="match status" value="2"/>
</dbReference>
<dbReference type="GO" id="GO:0033588">
    <property type="term" value="C:elongator holoenzyme complex"/>
    <property type="evidence" value="ECO:0007669"/>
    <property type="project" value="InterPro"/>
</dbReference>
<dbReference type="Pfam" id="PF00400">
    <property type="entry name" value="WD40"/>
    <property type="match status" value="3"/>
</dbReference>
<evidence type="ECO:0000256" key="2">
    <source>
        <dbReference type="ARBA" id="ARBA00004496"/>
    </source>
</evidence>
<dbReference type="InterPro" id="IPR001680">
    <property type="entry name" value="WD40_rpt"/>
</dbReference>
<dbReference type="Proteomes" id="UP000530660">
    <property type="component" value="Unassembled WGS sequence"/>
</dbReference>
<evidence type="ECO:0000256" key="9">
    <source>
        <dbReference type="ARBA" id="ARBA00022737"/>
    </source>
</evidence>
<dbReference type="SMART" id="SM00320">
    <property type="entry name" value="WD40"/>
    <property type="match status" value="5"/>
</dbReference>
<evidence type="ECO:0000313" key="13">
    <source>
        <dbReference type="Proteomes" id="UP000530660"/>
    </source>
</evidence>
<keyword evidence="7" id="KW-0853">WD repeat</keyword>
<evidence type="ECO:0000256" key="4">
    <source>
        <dbReference type="ARBA" id="ARBA00005881"/>
    </source>
</evidence>
<dbReference type="GO" id="GO:0002098">
    <property type="term" value="P:tRNA wobble uridine modification"/>
    <property type="evidence" value="ECO:0007669"/>
    <property type="project" value="InterPro"/>
</dbReference>
<dbReference type="InterPro" id="IPR015943">
    <property type="entry name" value="WD40/YVTN_repeat-like_dom_sf"/>
</dbReference>
<dbReference type="OrthoDB" id="27911at2759"/>
<name>A0A7J7ID94_9RHOD</name>
<evidence type="ECO:0000256" key="1">
    <source>
        <dbReference type="ARBA" id="ARBA00004123"/>
    </source>
</evidence>
<keyword evidence="6" id="KW-0963">Cytoplasm</keyword>
<comment type="caution">
    <text evidence="12">The sequence shown here is derived from an EMBL/GenBank/DDBJ whole genome shotgun (WGS) entry which is preliminary data.</text>
</comment>
<evidence type="ECO:0000256" key="3">
    <source>
        <dbReference type="ARBA" id="ARBA00005043"/>
    </source>
</evidence>